<reference evidence="2" key="3">
    <citation type="submission" date="2014-09" db="EMBL/GenBank/DDBJ databases">
        <authorList>
            <person name="Magalhaes I.L.F."/>
            <person name="Oliveira U."/>
            <person name="Santos F.R."/>
            <person name="Vidigal T.H.D.A."/>
            <person name="Brescovit A.D."/>
            <person name="Santos A.J."/>
        </authorList>
    </citation>
    <scope>NUCLEOTIDE SEQUENCE</scope>
</reference>
<organism evidence="1">
    <name type="scientific">Lygus hesperus</name>
    <name type="common">Western plant bug</name>
    <dbReference type="NCBI Taxonomy" id="30085"/>
    <lineage>
        <taxon>Eukaryota</taxon>
        <taxon>Metazoa</taxon>
        <taxon>Ecdysozoa</taxon>
        <taxon>Arthropoda</taxon>
        <taxon>Hexapoda</taxon>
        <taxon>Insecta</taxon>
        <taxon>Pterygota</taxon>
        <taxon>Neoptera</taxon>
        <taxon>Paraneoptera</taxon>
        <taxon>Hemiptera</taxon>
        <taxon>Heteroptera</taxon>
        <taxon>Panheteroptera</taxon>
        <taxon>Cimicomorpha</taxon>
        <taxon>Miridae</taxon>
        <taxon>Mirini</taxon>
        <taxon>Lygus</taxon>
    </lineage>
</organism>
<gene>
    <name evidence="1" type="primary">TTC27_3</name>
    <name evidence="1" type="ORF">CM83_100752</name>
</gene>
<dbReference type="AlphaFoldDB" id="A0A0A9ZG50"/>
<name>A0A0A9ZG50_LYGHE</name>
<dbReference type="InterPro" id="IPR011990">
    <property type="entry name" value="TPR-like_helical_dom_sf"/>
</dbReference>
<sequence>NPIYSDFTMKMRAHEPWVRLAQACIIMGHNEHACQLLISAADYEPWLWEVWRDLTAVSAKCNHFEKAARSYRSTVKLNPVYENEEILKSIVSSLSNGNLENETHDRVRSAACALLEELTRVHPQNTHFWSLWGLVIATARDPTPESRNNAVKILSKSIEIVESPYNKWFKYDSKTYSTLQASELIVDCLAIAGFRLRGSKEGEDCFKIALNYIDYVTKNLEDYHSDFLTRSVRQIFLGHYNSLKESPFESKL</sequence>
<reference evidence="1" key="2">
    <citation type="submission" date="2014-07" db="EMBL/GenBank/DDBJ databases">
        <authorList>
            <person name="Hull J."/>
        </authorList>
    </citation>
    <scope>NUCLEOTIDE SEQUENCE</scope>
</reference>
<dbReference type="EMBL" id="GBHO01000065">
    <property type="protein sequence ID" value="JAG43539.1"/>
    <property type="molecule type" value="Transcribed_RNA"/>
</dbReference>
<evidence type="ECO:0000313" key="1">
    <source>
        <dbReference type="EMBL" id="JAG43539.1"/>
    </source>
</evidence>
<feature type="non-terminal residue" evidence="1">
    <location>
        <position position="1"/>
    </location>
</feature>
<dbReference type="Gene3D" id="1.25.40.10">
    <property type="entry name" value="Tetratricopeptide repeat domain"/>
    <property type="match status" value="1"/>
</dbReference>
<evidence type="ECO:0000313" key="2">
    <source>
        <dbReference type="EMBL" id="JAG49116.1"/>
    </source>
</evidence>
<reference evidence="1" key="1">
    <citation type="journal article" date="2014" name="PLoS ONE">
        <title>Transcriptome-Based Identification of ABC Transporters in the Western Tarnished Plant Bug Lygus hesperus.</title>
        <authorList>
            <person name="Hull J.J."/>
            <person name="Chaney K."/>
            <person name="Geib S.M."/>
            <person name="Fabrick J.A."/>
            <person name="Brent C.S."/>
            <person name="Walsh D."/>
            <person name="Lavine L.C."/>
        </authorList>
    </citation>
    <scope>NUCLEOTIDE SEQUENCE</scope>
</reference>
<dbReference type="SUPFAM" id="SSF48452">
    <property type="entry name" value="TPR-like"/>
    <property type="match status" value="1"/>
</dbReference>
<accession>A0A0A9ZG50</accession>
<protein>
    <submittedName>
        <fullName evidence="1">Tetratricopeptide repeat protein 27</fullName>
    </submittedName>
</protein>
<proteinExistence type="predicted"/>
<dbReference type="EMBL" id="GBRD01016711">
    <property type="protein sequence ID" value="JAG49116.1"/>
    <property type="molecule type" value="Transcribed_RNA"/>
</dbReference>